<keyword evidence="4" id="KW-1185">Reference proteome</keyword>
<name>A0ABW4W2L0_9BACI</name>
<dbReference type="RefSeq" id="WP_377557031.1">
    <property type="nucleotide sequence ID" value="NZ_JBHUHQ010000021.1"/>
</dbReference>
<sequence length="87" mass="10219">MAVYLITYDLNSPGQDYTKVYDEIKSFGSWAHYMESVWFVDTSYSATTMRDRLKSKIDSNDTVLISKVTEYSGWAPQKMWDWLNSRV</sequence>
<dbReference type="Proteomes" id="UP001597383">
    <property type="component" value="Unassembled WGS sequence"/>
</dbReference>
<comment type="caution">
    <text evidence="3">The sequence shown here is derived from an EMBL/GenBank/DDBJ whole genome shotgun (WGS) entry which is preliminary data.</text>
</comment>
<gene>
    <name evidence="3" type="ORF">ACFSJF_17255</name>
</gene>
<dbReference type="EMBL" id="JBHUHQ010000021">
    <property type="protein sequence ID" value="MFD2046029.1"/>
    <property type="molecule type" value="Genomic_DNA"/>
</dbReference>
<dbReference type="Pfam" id="PF09827">
    <property type="entry name" value="CRISPR_Cas2"/>
    <property type="match status" value="1"/>
</dbReference>
<organism evidence="3 4">
    <name type="scientific">Ornithinibacillus salinisoli</name>
    <dbReference type="NCBI Taxonomy" id="1848459"/>
    <lineage>
        <taxon>Bacteria</taxon>
        <taxon>Bacillati</taxon>
        <taxon>Bacillota</taxon>
        <taxon>Bacilli</taxon>
        <taxon>Bacillales</taxon>
        <taxon>Bacillaceae</taxon>
        <taxon>Ornithinibacillus</taxon>
    </lineage>
</organism>
<proteinExistence type="predicted"/>
<evidence type="ECO:0000256" key="1">
    <source>
        <dbReference type="ARBA" id="ARBA00022722"/>
    </source>
</evidence>
<evidence type="ECO:0000313" key="4">
    <source>
        <dbReference type="Proteomes" id="UP001597383"/>
    </source>
</evidence>
<dbReference type="InterPro" id="IPR019199">
    <property type="entry name" value="Virulence_VapD/CRISPR_Cas2"/>
</dbReference>
<keyword evidence="1" id="KW-0540">Nuclease</keyword>
<evidence type="ECO:0000256" key="2">
    <source>
        <dbReference type="ARBA" id="ARBA00022801"/>
    </source>
</evidence>
<evidence type="ECO:0008006" key="5">
    <source>
        <dbReference type="Google" id="ProtNLM"/>
    </source>
</evidence>
<accession>A0ABW4W2L0</accession>
<reference evidence="4" key="1">
    <citation type="journal article" date="2019" name="Int. J. Syst. Evol. Microbiol.">
        <title>The Global Catalogue of Microorganisms (GCM) 10K type strain sequencing project: providing services to taxonomists for standard genome sequencing and annotation.</title>
        <authorList>
            <consortium name="The Broad Institute Genomics Platform"/>
            <consortium name="The Broad Institute Genome Sequencing Center for Infectious Disease"/>
            <person name="Wu L."/>
            <person name="Ma J."/>
        </authorList>
    </citation>
    <scope>NUCLEOTIDE SEQUENCE [LARGE SCALE GENOMIC DNA]</scope>
    <source>
        <strain evidence="4">R28</strain>
    </source>
</reference>
<keyword evidence="2" id="KW-0378">Hydrolase</keyword>
<evidence type="ECO:0000313" key="3">
    <source>
        <dbReference type="EMBL" id="MFD2046029.1"/>
    </source>
</evidence>
<protein>
    <recommendedName>
        <fullName evidence="5">SinR family protein</fullName>
    </recommendedName>
</protein>